<evidence type="ECO:0000313" key="4">
    <source>
        <dbReference type="Proteomes" id="UP000287872"/>
    </source>
</evidence>
<dbReference type="RefSeq" id="WP_125000892.1">
    <property type="nucleotide sequence ID" value="NZ_BHYK01000009.1"/>
</dbReference>
<dbReference type="Proteomes" id="UP000287872">
    <property type="component" value="Unassembled WGS sequence"/>
</dbReference>
<keyword evidence="1" id="KW-0812">Transmembrane</keyword>
<keyword evidence="1" id="KW-0472">Membrane</keyword>
<evidence type="ECO:0000259" key="2">
    <source>
        <dbReference type="Pfam" id="PF10601"/>
    </source>
</evidence>
<dbReference type="Pfam" id="PF10601">
    <property type="entry name" value="zf-LITAF-like"/>
    <property type="match status" value="1"/>
</dbReference>
<protein>
    <recommendedName>
        <fullName evidence="2">LITAF domain-containing protein</fullName>
    </recommendedName>
</protein>
<keyword evidence="1" id="KW-1133">Transmembrane helix</keyword>
<dbReference type="AlphaFoldDB" id="A0A401ULH8"/>
<proteinExistence type="predicted"/>
<name>A0A401ULH8_9CLOT</name>
<feature type="transmembrane region" description="Helical" evidence="1">
    <location>
        <begin position="20"/>
        <end position="41"/>
    </location>
</feature>
<evidence type="ECO:0000313" key="3">
    <source>
        <dbReference type="EMBL" id="GCD10378.1"/>
    </source>
</evidence>
<gene>
    <name evidence="3" type="ORF">Ctaglu_20010</name>
</gene>
<dbReference type="EMBL" id="BHYK01000009">
    <property type="protein sequence ID" value="GCD10378.1"/>
    <property type="molecule type" value="Genomic_DNA"/>
</dbReference>
<evidence type="ECO:0000256" key="1">
    <source>
        <dbReference type="SAM" id="Phobius"/>
    </source>
</evidence>
<sequence>MACPNCGSENIQVVSESKGFGAGKGCCGFIIFGWVGLLCGLCGMGKSKIKRVCANCGNVMD</sequence>
<keyword evidence="4" id="KW-1185">Reference proteome</keyword>
<accession>A0A401ULH8</accession>
<feature type="domain" description="LITAF" evidence="2">
    <location>
        <begin position="1"/>
        <end position="59"/>
    </location>
</feature>
<dbReference type="InterPro" id="IPR006629">
    <property type="entry name" value="LITAF"/>
</dbReference>
<reference evidence="3 4" key="1">
    <citation type="submission" date="2018-11" db="EMBL/GenBank/DDBJ databases">
        <title>Genome sequencing and assembly of Clostridium tagluense strain A121.</title>
        <authorList>
            <person name="Murakami T."/>
            <person name="Segawa T."/>
            <person name="Shcherbakova V.A."/>
            <person name="Mori H."/>
            <person name="Yoshimura Y."/>
        </authorList>
    </citation>
    <scope>NUCLEOTIDE SEQUENCE [LARGE SCALE GENOMIC DNA]</scope>
    <source>
        <strain evidence="3 4">A121</strain>
    </source>
</reference>
<comment type="caution">
    <text evidence="3">The sequence shown here is derived from an EMBL/GenBank/DDBJ whole genome shotgun (WGS) entry which is preliminary data.</text>
</comment>
<organism evidence="3 4">
    <name type="scientific">Clostridium tagluense</name>
    <dbReference type="NCBI Taxonomy" id="360422"/>
    <lineage>
        <taxon>Bacteria</taxon>
        <taxon>Bacillati</taxon>
        <taxon>Bacillota</taxon>
        <taxon>Clostridia</taxon>
        <taxon>Eubacteriales</taxon>
        <taxon>Clostridiaceae</taxon>
        <taxon>Clostridium</taxon>
    </lineage>
</organism>